<dbReference type="PANTHER" id="PTHR37299:SF1">
    <property type="entry name" value="STAGE 0 SPORULATION PROTEIN A HOMOLOG"/>
    <property type="match status" value="1"/>
</dbReference>
<dbReference type="PANTHER" id="PTHR37299">
    <property type="entry name" value="TRANSCRIPTIONAL REGULATOR-RELATED"/>
    <property type="match status" value="1"/>
</dbReference>
<dbReference type="RefSeq" id="WP_008827187.1">
    <property type="nucleotide sequence ID" value="NZ_AFNU02000006.1"/>
</dbReference>
<dbReference type="InParanoid" id="F7Q0R3"/>
<gene>
    <name evidence="2" type="primary">lytT</name>
    <name evidence="2" type="ORF">HLPCO_001887</name>
</gene>
<keyword evidence="3" id="KW-1185">Reference proteome</keyword>
<accession>F7Q0R3</accession>
<dbReference type="EMBL" id="AFNU02000006">
    <property type="protein sequence ID" value="ERJ11973.1"/>
    <property type="molecule type" value="Genomic_DNA"/>
</dbReference>
<feature type="domain" description="HTH LytTR-type" evidence="1">
    <location>
        <begin position="44"/>
        <end position="148"/>
    </location>
</feature>
<protein>
    <submittedName>
        <fullName evidence="2">Sensory transduction protein LytT</fullName>
    </submittedName>
</protein>
<dbReference type="OrthoDB" id="2854729at2"/>
<dbReference type="STRING" id="1033810.HLPCO_001887"/>
<evidence type="ECO:0000259" key="1">
    <source>
        <dbReference type="PROSITE" id="PS50930"/>
    </source>
</evidence>
<proteinExistence type="predicted"/>
<dbReference type="PROSITE" id="PS50930">
    <property type="entry name" value="HTH_LYTTR"/>
    <property type="match status" value="1"/>
</dbReference>
<dbReference type="Proteomes" id="UP000005707">
    <property type="component" value="Unassembled WGS sequence"/>
</dbReference>
<name>F7Q0R3_9MOLU</name>
<sequence length="148" mass="17749">MKVKIICRKENYDHYEKMLTVGGFTISEDAALIFKEENYQQDSIAGMYNNRYELIHYPDIVYIESFGHDIMLHTRDKEYSIKEKLYEIEGLFENKGFVRINRSCVVNKKQIKEIIPTFNTKFILTMRNNQKVEVTRSYYTKFKEYIGL</sequence>
<dbReference type="SMART" id="SM00850">
    <property type="entry name" value="LytTR"/>
    <property type="match status" value="1"/>
</dbReference>
<dbReference type="GO" id="GO:0003677">
    <property type="term" value="F:DNA binding"/>
    <property type="evidence" value="ECO:0007669"/>
    <property type="project" value="InterPro"/>
</dbReference>
<reference evidence="2 3" key="2">
    <citation type="journal article" date="2013" name="PLoS ONE">
        <title>INDIGO - INtegrated Data Warehouse of MIcrobial GenOmes with Examples from the Red Sea Extremophiles.</title>
        <authorList>
            <person name="Alam I."/>
            <person name="Antunes A."/>
            <person name="Kamau A.A."/>
            <person name="Ba Alawi W."/>
            <person name="Kalkatawi M."/>
            <person name="Stingl U."/>
            <person name="Bajic V.B."/>
        </authorList>
    </citation>
    <scope>NUCLEOTIDE SEQUENCE [LARGE SCALE GENOMIC DNA]</scope>
    <source>
        <strain evidence="2 3">SSD-17B</strain>
    </source>
</reference>
<comment type="caution">
    <text evidence="2">The sequence shown here is derived from an EMBL/GenBank/DDBJ whole genome shotgun (WGS) entry which is preliminary data.</text>
</comment>
<dbReference type="GO" id="GO:0000156">
    <property type="term" value="F:phosphorelay response regulator activity"/>
    <property type="evidence" value="ECO:0007669"/>
    <property type="project" value="InterPro"/>
</dbReference>
<organism evidence="2 3">
    <name type="scientific">Haloplasma contractile SSD-17B</name>
    <dbReference type="NCBI Taxonomy" id="1033810"/>
    <lineage>
        <taxon>Bacteria</taxon>
        <taxon>Bacillati</taxon>
        <taxon>Mycoplasmatota</taxon>
        <taxon>Mollicutes</taxon>
        <taxon>Haloplasmatales</taxon>
        <taxon>Haloplasmataceae</taxon>
        <taxon>Haloplasma</taxon>
    </lineage>
</organism>
<evidence type="ECO:0000313" key="2">
    <source>
        <dbReference type="EMBL" id="ERJ11973.1"/>
    </source>
</evidence>
<dbReference type="Pfam" id="PF04397">
    <property type="entry name" value="LytTR"/>
    <property type="match status" value="1"/>
</dbReference>
<dbReference type="Gene3D" id="2.40.50.1020">
    <property type="entry name" value="LytTr DNA-binding domain"/>
    <property type="match status" value="1"/>
</dbReference>
<evidence type="ECO:0000313" key="3">
    <source>
        <dbReference type="Proteomes" id="UP000005707"/>
    </source>
</evidence>
<reference evidence="2 3" key="1">
    <citation type="journal article" date="2011" name="J. Bacteriol.">
        <title>Genome sequence of Haloplasma contractile, an unusual contractile bacterium from a deep-sea anoxic brine lake.</title>
        <authorList>
            <person name="Antunes A."/>
            <person name="Alam I."/>
            <person name="El Dorry H."/>
            <person name="Siam R."/>
            <person name="Robertson A."/>
            <person name="Bajic V.B."/>
            <person name="Stingl U."/>
        </authorList>
    </citation>
    <scope>NUCLEOTIDE SEQUENCE [LARGE SCALE GENOMIC DNA]</scope>
    <source>
        <strain evidence="2 3">SSD-17B</strain>
    </source>
</reference>
<dbReference type="InterPro" id="IPR046947">
    <property type="entry name" value="LytR-like"/>
</dbReference>
<dbReference type="AlphaFoldDB" id="F7Q0R3"/>
<dbReference type="eggNOG" id="COG3279">
    <property type="taxonomic scope" value="Bacteria"/>
</dbReference>
<dbReference type="InterPro" id="IPR007492">
    <property type="entry name" value="LytTR_DNA-bd_dom"/>
</dbReference>